<dbReference type="Gene3D" id="3.10.350.10">
    <property type="entry name" value="LysM domain"/>
    <property type="match status" value="1"/>
</dbReference>
<dbReference type="PANTHER" id="PTHR12558">
    <property type="entry name" value="CELL DIVISION CYCLE 16,23,27"/>
    <property type="match status" value="1"/>
</dbReference>
<dbReference type="PROSITE" id="PS50005">
    <property type="entry name" value="TPR"/>
    <property type="match status" value="3"/>
</dbReference>
<feature type="repeat" description="TPR" evidence="1">
    <location>
        <begin position="143"/>
        <end position="176"/>
    </location>
</feature>
<keyword evidence="3" id="KW-0732">Signal</keyword>
<dbReference type="InterPro" id="IPR019734">
    <property type="entry name" value="TPR_rpt"/>
</dbReference>
<dbReference type="SMART" id="SM00257">
    <property type="entry name" value="LysM"/>
    <property type="match status" value="1"/>
</dbReference>
<dbReference type="SUPFAM" id="SSF54106">
    <property type="entry name" value="LysM domain"/>
    <property type="match status" value="1"/>
</dbReference>
<dbReference type="InterPro" id="IPR011990">
    <property type="entry name" value="TPR-like_helical_dom_sf"/>
</dbReference>
<evidence type="ECO:0000256" key="2">
    <source>
        <dbReference type="SAM" id="MobiDB-lite"/>
    </source>
</evidence>
<evidence type="ECO:0000313" key="5">
    <source>
        <dbReference type="EMBL" id="MCV2883130.1"/>
    </source>
</evidence>
<feature type="chain" id="PRO_5045209187" evidence="3">
    <location>
        <begin position="25"/>
        <end position="343"/>
    </location>
</feature>
<organism evidence="5 6">
    <name type="scientific">Fluctibacter corallii</name>
    <dbReference type="NCBI Taxonomy" id="2984329"/>
    <lineage>
        <taxon>Bacteria</taxon>
        <taxon>Pseudomonadati</taxon>
        <taxon>Pseudomonadota</taxon>
        <taxon>Gammaproteobacteria</taxon>
        <taxon>Alteromonadales</taxon>
        <taxon>Alteromonadaceae</taxon>
        <taxon>Fluctibacter</taxon>
    </lineage>
</organism>
<protein>
    <submittedName>
        <fullName evidence="5">Type IV pilus biogenesis/stability protein PilW</fullName>
    </submittedName>
</protein>
<dbReference type="InterPro" id="IPR036779">
    <property type="entry name" value="LysM_dom_sf"/>
</dbReference>
<dbReference type="Pfam" id="PF14559">
    <property type="entry name" value="TPR_19"/>
    <property type="match status" value="1"/>
</dbReference>
<proteinExistence type="predicted"/>
<feature type="repeat" description="TPR" evidence="1">
    <location>
        <begin position="39"/>
        <end position="72"/>
    </location>
</feature>
<feature type="repeat" description="TPR" evidence="1">
    <location>
        <begin position="73"/>
        <end position="106"/>
    </location>
</feature>
<keyword evidence="1" id="KW-0802">TPR repeat</keyword>
<dbReference type="Pfam" id="PF13181">
    <property type="entry name" value="TPR_8"/>
    <property type="match status" value="2"/>
</dbReference>
<comment type="caution">
    <text evidence="5">The sequence shown here is derived from an EMBL/GenBank/DDBJ whole genome shotgun (WGS) entry which is preliminary data.</text>
</comment>
<dbReference type="Pfam" id="PF01476">
    <property type="entry name" value="LysM"/>
    <property type="match status" value="1"/>
</dbReference>
<dbReference type="EMBL" id="JAOWKX010000001">
    <property type="protein sequence ID" value="MCV2883130.1"/>
    <property type="molecule type" value="Genomic_DNA"/>
</dbReference>
<feature type="signal peptide" evidence="3">
    <location>
        <begin position="1"/>
        <end position="24"/>
    </location>
</feature>
<dbReference type="InterPro" id="IPR013360">
    <property type="entry name" value="Pilus_4_PilW"/>
</dbReference>
<dbReference type="PROSITE" id="PS51257">
    <property type="entry name" value="PROKAR_LIPOPROTEIN"/>
    <property type="match status" value="1"/>
</dbReference>
<dbReference type="SUPFAM" id="SSF81901">
    <property type="entry name" value="HCP-like"/>
    <property type="match status" value="1"/>
</dbReference>
<gene>
    <name evidence="5" type="primary">pilW</name>
    <name evidence="5" type="ORF">OE749_00275</name>
</gene>
<dbReference type="PANTHER" id="PTHR12558:SF13">
    <property type="entry name" value="CELL DIVISION CYCLE PROTEIN 27 HOMOLOG"/>
    <property type="match status" value="1"/>
</dbReference>
<evidence type="ECO:0000313" key="6">
    <source>
        <dbReference type="Proteomes" id="UP001652504"/>
    </source>
</evidence>
<dbReference type="CDD" id="cd00118">
    <property type="entry name" value="LysM"/>
    <property type="match status" value="1"/>
</dbReference>
<dbReference type="NCBIfam" id="TIGR02521">
    <property type="entry name" value="type_IV_pilW"/>
    <property type="match status" value="1"/>
</dbReference>
<dbReference type="PROSITE" id="PS51782">
    <property type="entry name" value="LYSM"/>
    <property type="match status" value="1"/>
</dbReference>
<feature type="domain" description="LysM" evidence="4">
    <location>
        <begin position="294"/>
        <end position="338"/>
    </location>
</feature>
<feature type="region of interest" description="Disordered" evidence="2">
    <location>
        <begin position="262"/>
        <end position="284"/>
    </location>
</feature>
<reference evidence="5 6" key="1">
    <citation type="submission" date="2022-10" db="EMBL/GenBank/DDBJ databases">
        <title>Aestuariibacter sp. AA17 isolated from Montipora capitata coral fragment.</title>
        <authorList>
            <person name="Emsley S.A."/>
            <person name="Pfannmuller K.M."/>
            <person name="Loughran R.M."/>
            <person name="Shlafstein M."/>
            <person name="Papke E."/>
            <person name="Saw J.H."/>
            <person name="Ushijima B."/>
            <person name="Videau P."/>
        </authorList>
    </citation>
    <scope>NUCLEOTIDE SEQUENCE [LARGE SCALE GENOMIC DNA]</scope>
    <source>
        <strain evidence="5 6">AA17</strain>
    </source>
</reference>
<evidence type="ECO:0000259" key="4">
    <source>
        <dbReference type="PROSITE" id="PS51782"/>
    </source>
</evidence>
<evidence type="ECO:0000256" key="1">
    <source>
        <dbReference type="PROSITE-ProRule" id="PRU00339"/>
    </source>
</evidence>
<accession>A0ABT3A3D6</accession>
<evidence type="ECO:0000256" key="3">
    <source>
        <dbReference type="SAM" id="SignalP"/>
    </source>
</evidence>
<keyword evidence="6" id="KW-1185">Reference proteome</keyword>
<feature type="compositionally biased region" description="Basic and acidic residues" evidence="2">
    <location>
        <begin position="264"/>
        <end position="284"/>
    </location>
</feature>
<dbReference type="Proteomes" id="UP001652504">
    <property type="component" value="Unassembled WGS sequence"/>
</dbReference>
<name>A0ABT3A3D6_9ALTE</name>
<dbReference type="RefSeq" id="WP_263710335.1">
    <property type="nucleotide sequence ID" value="NZ_JAOWKX010000001.1"/>
</dbReference>
<sequence length="343" mass="38654">MRLLTAILLSVLLSIGGCATQYHADGHNSSTPFDALEAAKTRISLGLTYLKNGNYKQAKFNLDKALEYAPRLAEAHYSIAYYYQVVGEVELADSSYKTAMKFDGNNPDIANTYGAFLCQQGQFEEAKDYFLKAVSNDRYNSAAETYENLALCSQNQGLVDEAIQYLEKALQHQPSRAKTLMLLAQLQASDQQWEAARRTLRRYESIARVSPDVLWLLIKIEEALGNQKASKDYGAILVDMYPGHPNAQDYLERRASGSPFVDVSRVDRDAKESQSEPNSKADNRERELLVDERGVHILAEGENLYRISIKYNVRLQKLIEWNDLHDVTSIPIGTKLFIEAPLN</sequence>
<dbReference type="InterPro" id="IPR018392">
    <property type="entry name" value="LysM"/>
</dbReference>
<dbReference type="Gene3D" id="1.25.40.10">
    <property type="entry name" value="Tetratricopeptide repeat domain"/>
    <property type="match status" value="1"/>
</dbReference>
<dbReference type="SMART" id="SM00028">
    <property type="entry name" value="TPR"/>
    <property type="match status" value="4"/>
</dbReference>